<dbReference type="EMBL" id="VFQX01000072">
    <property type="protein sequence ID" value="KAF0972009.1"/>
    <property type="molecule type" value="Genomic_DNA"/>
</dbReference>
<accession>A0A6A5BG36</accession>
<dbReference type="OrthoDB" id="10373628at2759"/>
<comment type="caution">
    <text evidence="1">The sequence shown here is derived from an EMBL/GenBank/DDBJ whole genome shotgun (WGS) entry which is preliminary data.</text>
</comment>
<protein>
    <submittedName>
        <fullName evidence="1">Uncharacterized protein</fullName>
    </submittedName>
</protein>
<organism evidence="1 2">
    <name type="scientific">Naegleria fowleri</name>
    <name type="common">Brain eating amoeba</name>
    <dbReference type="NCBI Taxonomy" id="5763"/>
    <lineage>
        <taxon>Eukaryota</taxon>
        <taxon>Discoba</taxon>
        <taxon>Heterolobosea</taxon>
        <taxon>Tetramitia</taxon>
        <taxon>Eutetramitia</taxon>
        <taxon>Vahlkampfiidae</taxon>
        <taxon>Naegleria</taxon>
    </lineage>
</organism>
<reference evidence="1 2" key="1">
    <citation type="journal article" date="2019" name="Sci. Rep.">
        <title>Nanopore sequencing improves the draft genome of the human pathogenic amoeba Naegleria fowleri.</title>
        <authorList>
            <person name="Liechti N."/>
            <person name="Schurch N."/>
            <person name="Bruggmann R."/>
            <person name="Wittwer M."/>
        </authorList>
    </citation>
    <scope>NUCLEOTIDE SEQUENCE [LARGE SCALE GENOMIC DNA]</scope>
    <source>
        <strain evidence="1 2">ATCC 30894</strain>
    </source>
</reference>
<dbReference type="Proteomes" id="UP000444721">
    <property type="component" value="Unassembled WGS sequence"/>
</dbReference>
<gene>
    <name evidence="1" type="ORF">FDP41_009705</name>
</gene>
<dbReference type="VEuPathDB" id="AmoebaDB:NF0004120"/>
<proteinExistence type="predicted"/>
<evidence type="ECO:0000313" key="1">
    <source>
        <dbReference type="EMBL" id="KAF0972009.1"/>
    </source>
</evidence>
<dbReference type="VEuPathDB" id="AmoebaDB:FDP41_009705"/>
<dbReference type="RefSeq" id="XP_044556724.1">
    <property type="nucleotide sequence ID" value="XM_044713692.1"/>
</dbReference>
<sequence length="102" mass="11500">MSSSSSSTTTDGSSSIVVPTNFSGHVENLDVRYSMIMKAVAKIAKESTNPNINQDQNIEELKKQYELFENACDNMYLFLANAKQDAVVFTLKKQQQQQQHHQ</sequence>
<dbReference type="AlphaFoldDB" id="A0A6A5BG36"/>
<keyword evidence="2" id="KW-1185">Reference proteome</keyword>
<name>A0A6A5BG36_NAEFO</name>
<dbReference type="GeneID" id="68116920"/>
<evidence type="ECO:0000313" key="2">
    <source>
        <dbReference type="Proteomes" id="UP000444721"/>
    </source>
</evidence>